<feature type="transmembrane region" description="Helical" evidence="1">
    <location>
        <begin position="49"/>
        <end position="68"/>
    </location>
</feature>
<protein>
    <recommendedName>
        <fullName evidence="4">MatE efflux family protein</fullName>
    </recommendedName>
</protein>
<gene>
    <name evidence="2" type="ORF">E7Z73_00705</name>
</gene>
<sequence>MTYERNYNLLNNKFKELFIPTLLASIAGNFAVLADALLISMFMGPLNLFVIQSVGPLVTFVNVIYWLIGFGGSILCTHARAEFDSEKGNYLFTVSLISVILIGLAISLLGFLFPDFFMQLLCASNQIKPLISQYFNLYIIGIPFFLILLF</sequence>
<evidence type="ECO:0008006" key="4">
    <source>
        <dbReference type="Google" id="ProtNLM"/>
    </source>
</evidence>
<dbReference type="AlphaFoldDB" id="A0A8T3VHL6"/>
<feature type="transmembrane region" description="Helical" evidence="1">
    <location>
        <begin position="89"/>
        <end position="111"/>
    </location>
</feature>
<accession>A0A8T3VHL6</accession>
<evidence type="ECO:0000313" key="3">
    <source>
        <dbReference type="Proteomes" id="UP000762703"/>
    </source>
</evidence>
<dbReference type="RefSeq" id="WP_303735885.1">
    <property type="nucleotide sequence ID" value="NZ_SUTE01000002.1"/>
</dbReference>
<dbReference type="Proteomes" id="UP000762703">
    <property type="component" value="Unassembled WGS sequence"/>
</dbReference>
<name>A0A8T3VHL6_9EURY</name>
<feature type="transmembrane region" description="Helical" evidence="1">
    <location>
        <begin position="131"/>
        <end position="149"/>
    </location>
</feature>
<evidence type="ECO:0000256" key="1">
    <source>
        <dbReference type="SAM" id="Phobius"/>
    </source>
</evidence>
<dbReference type="GO" id="GO:0042910">
    <property type="term" value="F:xenobiotic transmembrane transporter activity"/>
    <property type="evidence" value="ECO:0007669"/>
    <property type="project" value="InterPro"/>
</dbReference>
<keyword evidence="1" id="KW-1133">Transmembrane helix</keyword>
<dbReference type="GO" id="GO:0015297">
    <property type="term" value="F:antiporter activity"/>
    <property type="evidence" value="ECO:0007669"/>
    <property type="project" value="InterPro"/>
</dbReference>
<keyword evidence="1" id="KW-0472">Membrane</keyword>
<evidence type="ECO:0000313" key="2">
    <source>
        <dbReference type="EMBL" id="MBE6504251.1"/>
    </source>
</evidence>
<dbReference type="InterPro" id="IPR002528">
    <property type="entry name" value="MATE_fam"/>
</dbReference>
<organism evidence="2 3">
    <name type="scientific">Methanobrevibacter millerae</name>
    <dbReference type="NCBI Taxonomy" id="230361"/>
    <lineage>
        <taxon>Archaea</taxon>
        <taxon>Methanobacteriati</taxon>
        <taxon>Methanobacteriota</taxon>
        <taxon>Methanomada group</taxon>
        <taxon>Methanobacteria</taxon>
        <taxon>Methanobacteriales</taxon>
        <taxon>Methanobacteriaceae</taxon>
        <taxon>Methanobrevibacter</taxon>
    </lineage>
</organism>
<dbReference type="Pfam" id="PF01554">
    <property type="entry name" value="MatE"/>
    <property type="match status" value="1"/>
</dbReference>
<dbReference type="EMBL" id="SUTE01000002">
    <property type="protein sequence ID" value="MBE6504251.1"/>
    <property type="molecule type" value="Genomic_DNA"/>
</dbReference>
<keyword evidence="1" id="KW-0812">Transmembrane</keyword>
<comment type="caution">
    <text evidence="2">The sequence shown here is derived from an EMBL/GenBank/DDBJ whole genome shotgun (WGS) entry which is preliminary data.</text>
</comment>
<proteinExistence type="predicted"/>
<reference evidence="2" key="1">
    <citation type="submission" date="2019-04" db="EMBL/GenBank/DDBJ databases">
        <title>Evolution of Biomass-Degrading Anaerobic Consortia Revealed by Metagenomics.</title>
        <authorList>
            <person name="Peng X."/>
        </authorList>
    </citation>
    <scope>NUCLEOTIDE SEQUENCE</scope>
    <source>
        <strain evidence="2">SIG12</strain>
    </source>
</reference>
<feature type="transmembrane region" description="Helical" evidence="1">
    <location>
        <begin position="21"/>
        <end position="43"/>
    </location>
</feature>
<dbReference type="GO" id="GO:0016020">
    <property type="term" value="C:membrane"/>
    <property type="evidence" value="ECO:0007669"/>
    <property type="project" value="InterPro"/>
</dbReference>